<accession>A0A386ZF62</accession>
<reference evidence="1 2" key="1">
    <citation type="submission" date="2018-09" db="EMBL/GenBank/DDBJ databases">
        <title>Nocardia yunnanensis sp. nov., an actinomycete isolated from a soil sample.</title>
        <authorList>
            <person name="Zhang J."/>
        </authorList>
    </citation>
    <scope>NUCLEOTIDE SEQUENCE [LARGE SCALE GENOMIC DNA]</scope>
    <source>
        <strain evidence="1 2">CFHS0054</strain>
    </source>
</reference>
<evidence type="ECO:0000313" key="2">
    <source>
        <dbReference type="Proteomes" id="UP000267164"/>
    </source>
</evidence>
<dbReference type="KEGG" id="nyu:D7D52_24860"/>
<proteinExistence type="predicted"/>
<dbReference type="RefSeq" id="WP_120740098.1">
    <property type="nucleotide sequence ID" value="NZ_CP032568.1"/>
</dbReference>
<protein>
    <submittedName>
        <fullName evidence="1">Uncharacterized protein</fullName>
    </submittedName>
</protein>
<name>A0A386ZF62_9NOCA</name>
<organism evidence="1 2">
    <name type="scientific">Nocardia yunnanensis</name>
    <dbReference type="NCBI Taxonomy" id="2382165"/>
    <lineage>
        <taxon>Bacteria</taxon>
        <taxon>Bacillati</taxon>
        <taxon>Actinomycetota</taxon>
        <taxon>Actinomycetes</taxon>
        <taxon>Mycobacteriales</taxon>
        <taxon>Nocardiaceae</taxon>
        <taxon>Nocardia</taxon>
    </lineage>
</organism>
<keyword evidence="2" id="KW-1185">Reference proteome</keyword>
<evidence type="ECO:0000313" key="1">
    <source>
        <dbReference type="EMBL" id="AYF76512.1"/>
    </source>
</evidence>
<dbReference type="AlphaFoldDB" id="A0A386ZF62"/>
<gene>
    <name evidence="1" type="ORF">D7D52_24860</name>
</gene>
<dbReference type="EMBL" id="CP032568">
    <property type="protein sequence ID" value="AYF76512.1"/>
    <property type="molecule type" value="Genomic_DNA"/>
</dbReference>
<sequence>MPIADNSTIMAAGEIEPAAAAGRRALEIGLGTRSARILHSVRQLSGMIDPASTRSGVAEFCDAFTAWETEGCPDRT</sequence>
<dbReference type="Proteomes" id="UP000267164">
    <property type="component" value="Chromosome"/>
</dbReference>